<gene>
    <name evidence="1" type="ORF">Zmor_005187</name>
</gene>
<dbReference type="Proteomes" id="UP001168821">
    <property type="component" value="Unassembled WGS sequence"/>
</dbReference>
<reference evidence="1" key="1">
    <citation type="journal article" date="2023" name="G3 (Bethesda)">
        <title>Whole genome assemblies of Zophobas morio and Tenebrio molitor.</title>
        <authorList>
            <person name="Kaur S."/>
            <person name="Stinson S.A."/>
            <person name="diCenzo G.C."/>
        </authorList>
    </citation>
    <scope>NUCLEOTIDE SEQUENCE</scope>
    <source>
        <strain evidence="1">QUZm001</strain>
    </source>
</reference>
<sequence>MCYAKKTEGIYIFTYTDDAGKCIIVIKRIDVWRIEHDELSYEIMEVEVVRLEYELVKLLIECLTNMVVNALRPSIAQT</sequence>
<evidence type="ECO:0000313" key="1">
    <source>
        <dbReference type="EMBL" id="KAJ3660752.1"/>
    </source>
</evidence>
<comment type="caution">
    <text evidence="1">The sequence shown here is derived from an EMBL/GenBank/DDBJ whole genome shotgun (WGS) entry which is preliminary data.</text>
</comment>
<dbReference type="EMBL" id="JALNTZ010000002">
    <property type="protein sequence ID" value="KAJ3660752.1"/>
    <property type="molecule type" value="Genomic_DNA"/>
</dbReference>
<keyword evidence="2" id="KW-1185">Reference proteome</keyword>
<name>A0AA38INX6_9CUCU</name>
<organism evidence="1 2">
    <name type="scientific">Zophobas morio</name>
    <dbReference type="NCBI Taxonomy" id="2755281"/>
    <lineage>
        <taxon>Eukaryota</taxon>
        <taxon>Metazoa</taxon>
        <taxon>Ecdysozoa</taxon>
        <taxon>Arthropoda</taxon>
        <taxon>Hexapoda</taxon>
        <taxon>Insecta</taxon>
        <taxon>Pterygota</taxon>
        <taxon>Neoptera</taxon>
        <taxon>Endopterygota</taxon>
        <taxon>Coleoptera</taxon>
        <taxon>Polyphaga</taxon>
        <taxon>Cucujiformia</taxon>
        <taxon>Tenebrionidae</taxon>
        <taxon>Zophobas</taxon>
    </lineage>
</organism>
<dbReference type="AlphaFoldDB" id="A0AA38INX6"/>
<protein>
    <submittedName>
        <fullName evidence="1">Uncharacterized protein</fullName>
    </submittedName>
</protein>
<evidence type="ECO:0000313" key="2">
    <source>
        <dbReference type="Proteomes" id="UP001168821"/>
    </source>
</evidence>
<proteinExistence type="predicted"/>
<accession>A0AA38INX6</accession>